<dbReference type="SUPFAM" id="SSF49785">
    <property type="entry name" value="Galactose-binding domain-like"/>
    <property type="match status" value="1"/>
</dbReference>
<feature type="active site" evidence="6">
    <location>
        <position position="731"/>
    </location>
</feature>
<dbReference type="PROSITE" id="PS00698">
    <property type="entry name" value="GH9_3"/>
    <property type="match status" value="1"/>
</dbReference>
<dbReference type="SUPFAM" id="SSF81296">
    <property type="entry name" value="E set domains"/>
    <property type="match status" value="1"/>
</dbReference>
<dbReference type="PANTHER" id="PTHR22298">
    <property type="entry name" value="ENDO-1,4-BETA-GLUCANASE"/>
    <property type="match status" value="1"/>
</dbReference>
<reference evidence="11 12" key="1">
    <citation type="submission" date="2021-02" db="EMBL/GenBank/DDBJ databases">
        <authorList>
            <person name="Park J.-S."/>
        </authorList>
    </citation>
    <scope>NUCLEOTIDE SEQUENCE [LARGE SCALE GENOMIC DNA]</scope>
    <source>
        <strain evidence="11 12">188UL20-2</strain>
    </source>
</reference>
<keyword evidence="2 6" id="KW-0378">Hydrolase</keyword>
<dbReference type="GO" id="GO:0016787">
    <property type="term" value="F:hydrolase activity"/>
    <property type="evidence" value="ECO:0007669"/>
    <property type="project" value="UniProtKB-KW"/>
</dbReference>
<gene>
    <name evidence="11" type="ORF">JQC93_08960</name>
</gene>
<dbReference type="Gene3D" id="2.60.120.260">
    <property type="entry name" value="Galactose-binding domain-like"/>
    <property type="match status" value="1"/>
</dbReference>
<dbReference type="Pfam" id="PF02018">
    <property type="entry name" value="CBM_4_9"/>
    <property type="match status" value="1"/>
</dbReference>
<dbReference type="Proteomes" id="UP000809621">
    <property type="component" value="Unassembled WGS sequence"/>
</dbReference>
<keyword evidence="5 6" id="KW-0624">Polysaccharide degradation</keyword>
<comment type="similarity">
    <text evidence="1 6 7">Belongs to the glycosyl hydrolase 9 (cellulase E) family.</text>
</comment>
<feature type="domain" description="Cellulase Ig-like" evidence="10">
    <location>
        <begin position="171"/>
        <end position="252"/>
    </location>
</feature>
<dbReference type="EMBL" id="JAFEUM010000003">
    <property type="protein sequence ID" value="MBM7036538.1"/>
    <property type="molecule type" value="Genomic_DNA"/>
</dbReference>
<sequence>MRVSCLARLALLSPMLISTHFVSADEMIRNGNFDQQLDGWWSAGGTVTVTDQWACMEILNPGPNPWSVILGHGGIGLEQGQSYVVSFDAYADVETQVKTLIQHEGPPYTHYLIEDTSIGAQKQSYQYTFTHQLDSDAGGEFQFQMGAQQSGNICFTNVSIDGKPYFEVSKTSSIRTNQLGFLPKADKYVFVQSESTDPLRWTLENAQGINIDMGRTLPTGLNKSSGENLHRIDLTPYQTELDNLVIKVNDDTSFPFSISPNLYTSLKKDALSYFYQNRSGIAIEAPFVQRSELARPAGHPKDTATCFDKIDTWGTKWPGCDYTVDATGGWYDAGDHGKYTVNSGISTWTLLNLYERGLYIEGAQSHFDTAKDLNPEAQQGGNALLAEAKWNIEFMLAMQIPEGVKVSVPLGKQQEGAPLQLTQIDASHLAFHKIADETWTGMPLPPHLDTEKRYVGQPSTAATLNLSAVAAQCARIWRNIDPGFSSRCLNAAQSAWEAANRHSNVFAYDNFTGSGPYNDSALEDEFYWAAAELYLTTADDGYLAFIKQSPEYLASPTGNEEADGDIFWQYTAPLGTISLAVVDSDFSAKQHAREAIVKTSIQYRAQQMNEGYNIPYSVAEYPWGSNSNLANRGIFLIYAHDFTNNIEFLKTAANAMDYLLGSNPMNISYITGYGTRAASEPHHRFWANAVDENSPAPAPGALIGGPNSVSFSDPVAAPMKGHCIGQTCYKDKINAWTLNEITINWNAPLVWLSAALDEGKLN</sequence>
<evidence type="ECO:0000259" key="10">
    <source>
        <dbReference type="Pfam" id="PF02927"/>
    </source>
</evidence>
<dbReference type="InterPro" id="IPR001701">
    <property type="entry name" value="Glyco_hydro_9"/>
</dbReference>
<keyword evidence="7" id="KW-0136">Cellulose degradation</keyword>
<dbReference type="InterPro" id="IPR014756">
    <property type="entry name" value="Ig_E-set"/>
</dbReference>
<dbReference type="InterPro" id="IPR033126">
    <property type="entry name" value="Glyco_hydro_9_Asp/Glu_AS"/>
</dbReference>
<protein>
    <recommendedName>
        <fullName evidence="7">Endoglucanase</fullName>
        <ecNumber evidence="7">3.2.1.4</ecNumber>
    </recommendedName>
</protein>
<evidence type="ECO:0000256" key="6">
    <source>
        <dbReference type="PROSITE-ProRule" id="PRU10060"/>
    </source>
</evidence>
<evidence type="ECO:0000256" key="4">
    <source>
        <dbReference type="ARBA" id="ARBA00023295"/>
    </source>
</evidence>
<evidence type="ECO:0000256" key="2">
    <source>
        <dbReference type="ARBA" id="ARBA00022801"/>
    </source>
</evidence>
<dbReference type="RefSeq" id="WP_205158118.1">
    <property type="nucleotide sequence ID" value="NZ_JAFEUM010000003.1"/>
</dbReference>
<dbReference type="Gene3D" id="1.50.10.10">
    <property type="match status" value="1"/>
</dbReference>
<feature type="domain" description="Glycoside hydrolase family 9" evidence="8">
    <location>
        <begin position="263"/>
        <end position="752"/>
    </location>
</feature>
<comment type="catalytic activity">
    <reaction evidence="7">
        <text>Endohydrolysis of (1-&gt;4)-beta-D-glucosidic linkages in cellulose, lichenin and cereal beta-D-glucans.</text>
        <dbReference type="EC" id="3.2.1.4"/>
    </reaction>
</comment>
<feature type="active site" evidence="6">
    <location>
        <position position="740"/>
    </location>
</feature>
<evidence type="ECO:0000256" key="3">
    <source>
        <dbReference type="ARBA" id="ARBA00023277"/>
    </source>
</evidence>
<dbReference type="EC" id="3.2.1.4" evidence="7"/>
<dbReference type="InterPro" id="IPR004197">
    <property type="entry name" value="Cellulase_Ig-like"/>
</dbReference>
<dbReference type="InterPro" id="IPR013783">
    <property type="entry name" value="Ig-like_fold"/>
</dbReference>
<keyword evidence="7" id="KW-0732">Signal</keyword>
<dbReference type="InterPro" id="IPR003305">
    <property type="entry name" value="CenC_carb-bd"/>
</dbReference>
<keyword evidence="4 6" id="KW-0326">Glycosidase</keyword>
<dbReference type="InterPro" id="IPR008979">
    <property type="entry name" value="Galactose-bd-like_sf"/>
</dbReference>
<keyword evidence="3 6" id="KW-0119">Carbohydrate metabolism</keyword>
<feature type="domain" description="CBM-cenC" evidence="9">
    <location>
        <begin position="26"/>
        <end position="146"/>
    </location>
</feature>
<evidence type="ECO:0000259" key="8">
    <source>
        <dbReference type="Pfam" id="PF00759"/>
    </source>
</evidence>
<evidence type="ECO:0000259" key="9">
    <source>
        <dbReference type="Pfam" id="PF02018"/>
    </source>
</evidence>
<name>A0ABS2HG66_9VIBR</name>
<evidence type="ECO:0000313" key="11">
    <source>
        <dbReference type="EMBL" id="MBM7036538.1"/>
    </source>
</evidence>
<feature type="signal peptide" evidence="7">
    <location>
        <begin position="1"/>
        <end position="24"/>
    </location>
</feature>
<organism evidence="11 12">
    <name type="scientific">Vibrio ulleungensis</name>
    <dbReference type="NCBI Taxonomy" id="2807619"/>
    <lineage>
        <taxon>Bacteria</taxon>
        <taxon>Pseudomonadati</taxon>
        <taxon>Pseudomonadota</taxon>
        <taxon>Gammaproteobacteria</taxon>
        <taxon>Vibrionales</taxon>
        <taxon>Vibrionaceae</taxon>
        <taxon>Vibrio</taxon>
    </lineage>
</organism>
<dbReference type="Pfam" id="PF02927">
    <property type="entry name" value="CelD_N"/>
    <property type="match status" value="1"/>
</dbReference>
<accession>A0ABS2HG66</accession>
<evidence type="ECO:0000313" key="12">
    <source>
        <dbReference type="Proteomes" id="UP000809621"/>
    </source>
</evidence>
<evidence type="ECO:0000256" key="1">
    <source>
        <dbReference type="ARBA" id="ARBA00007072"/>
    </source>
</evidence>
<feature type="chain" id="PRO_5044960699" description="Endoglucanase" evidence="7">
    <location>
        <begin position="25"/>
        <end position="762"/>
    </location>
</feature>
<dbReference type="InterPro" id="IPR008928">
    <property type="entry name" value="6-hairpin_glycosidase_sf"/>
</dbReference>
<dbReference type="SUPFAM" id="SSF48208">
    <property type="entry name" value="Six-hairpin glycosidases"/>
    <property type="match status" value="1"/>
</dbReference>
<comment type="caution">
    <text evidence="11">The sequence shown here is derived from an EMBL/GenBank/DDBJ whole genome shotgun (WGS) entry which is preliminary data.</text>
</comment>
<dbReference type="CDD" id="cd02850">
    <property type="entry name" value="E_set_Cellulase_N"/>
    <property type="match status" value="1"/>
</dbReference>
<evidence type="ECO:0000256" key="7">
    <source>
        <dbReference type="RuleBase" id="RU361166"/>
    </source>
</evidence>
<dbReference type="InterPro" id="IPR012341">
    <property type="entry name" value="6hp_glycosidase-like_sf"/>
</dbReference>
<dbReference type="Pfam" id="PF00759">
    <property type="entry name" value="Glyco_hydro_9"/>
    <property type="match status" value="1"/>
</dbReference>
<proteinExistence type="inferred from homology"/>
<evidence type="ECO:0000256" key="5">
    <source>
        <dbReference type="ARBA" id="ARBA00023326"/>
    </source>
</evidence>
<dbReference type="Gene3D" id="2.60.40.10">
    <property type="entry name" value="Immunoglobulins"/>
    <property type="match status" value="1"/>
</dbReference>
<keyword evidence="12" id="KW-1185">Reference proteome</keyword>